<feature type="region of interest" description="Disordered" evidence="3">
    <location>
        <begin position="841"/>
        <end position="860"/>
    </location>
</feature>
<dbReference type="InterPro" id="IPR005112">
    <property type="entry name" value="dDENN_dom"/>
</dbReference>
<feature type="compositionally biased region" description="Basic residues" evidence="3">
    <location>
        <begin position="408"/>
        <end position="423"/>
    </location>
</feature>
<evidence type="ECO:0000313" key="5">
    <source>
        <dbReference type="EMBL" id="WAR31943.1"/>
    </source>
</evidence>
<feature type="region of interest" description="Disordered" evidence="3">
    <location>
        <begin position="775"/>
        <end position="830"/>
    </location>
</feature>
<dbReference type="SMART" id="SM00799">
    <property type="entry name" value="DENN"/>
    <property type="match status" value="1"/>
</dbReference>
<accession>A0ABY7GFD6</accession>
<dbReference type="Gene3D" id="6.10.140.1000">
    <property type="match status" value="1"/>
</dbReference>
<dbReference type="PROSITE" id="PS50211">
    <property type="entry name" value="DENN"/>
    <property type="match status" value="1"/>
</dbReference>
<feature type="compositionally biased region" description="Polar residues" evidence="3">
    <location>
        <begin position="846"/>
        <end position="860"/>
    </location>
</feature>
<evidence type="ECO:0000259" key="4">
    <source>
        <dbReference type="PROSITE" id="PS50211"/>
    </source>
</evidence>
<feature type="region of interest" description="Disordered" evidence="3">
    <location>
        <begin position="645"/>
        <end position="732"/>
    </location>
</feature>
<evidence type="ECO:0000256" key="3">
    <source>
        <dbReference type="SAM" id="MobiDB-lite"/>
    </source>
</evidence>
<dbReference type="PANTHER" id="PTHR13196:SF14">
    <property type="entry name" value="UDENN DOMAIN-CONTAINING PROTEIN"/>
    <property type="match status" value="1"/>
</dbReference>
<feature type="compositionally biased region" description="Low complexity" evidence="3">
    <location>
        <begin position="495"/>
        <end position="504"/>
    </location>
</feature>
<gene>
    <name evidence="5" type="ORF">MAR_034485</name>
</gene>
<feature type="region of interest" description="Disordered" evidence="3">
    <location>
        <begin position="402"/>
        <end position="507"/>
    </location>
</feature>
<dbReference type="Pfam" id="PF03455">
    <property type="entry name" value="dDENN"/>
    <property type="match status" value="1"/>
</dbReference>
<feature type="region of interest" description="Disordered" evidence="3">
    <location>
        <begin position="928"/>
        <end position="1007"/>
    </location>
</feature>
<reference evidence="5" key="1">
    <citation type="submission" date="2022-11" db="EMBL/GenBank/DDBJ databases">
        <title>Centuries of genome instability and evolution in soft-shell clam transmissible cancer (bioRxiv).</title>
        <authorList>
            <person name="Hart S.F.M."/>
            <person name="Yonemitsu M.A."/>
            <person name="Giersch R.M."/>
            <person name="Beal B.F."/>
            <person name="Arriagada G."/>
            <person name="Davis B.W."/>
            <person name="Ostrander E.A."/>
            <person name="Goff S.P."/>
            <person name="Metzger M.J."/>
        </authorList>
    </citation>
    <scope>NUCLEOTIDE SEQUENCE</scope>
    <source>
        <strain evidence="5">MELC-2E11</strain>
        <tissue evidence="5">Siphon/mantle</tissue>
    </source>
</reference>
<organism evidence="5 6">
    <name type="scientific">Mya arenaria</name>
    <name type="common">Soft-shell clam</name>
    <dbReference type="NCBI Taxonomy" id="6604"/>
    <lineage>
        <taxon>Eukaryota</taxon>
        <taxon>Metazoa</taxon>
        <taxon>Spiralia</taxon>
        <taxon>Lophotrochozoa</taxon>
        <taxon>Mollusca</taxon>
        <taxon>Bivalvia</taxon>
        <taxon>Autobranchia</taxon>
        <taxon>Heteroconchia</taxon>
        <taxon>Euheterodonta</taxon>
        <taxon>Imparidentia</taxon>
        <taxon>Neoheterodontei</taxon>
        <taxon>Myida</taxon>
        <taxon>Myoidea</taxon>
        <taxon>Myidae</taxon>
        <taxon>Mya</taxon>
    </lineage>
</organism>
<proteinExistence type="predicted"/>
<feature type="compositionally biased region" description="Polar residues" evidence="3">
    <location>
        <begin position="902"/>
        <end position="911"/>
    </location>
</feature>
<feature type="compositionally biased region" description="Basic and acidic residues" evidence="3">
    <location>
        <begin position="692"/>
        <end position="704"/>
    </location>
</feature>
<feature type="compositionally biased region" description="Low complexity" evidence="3">
    <location>
        <begin position="958"/>
        <end position="972"/>
    </location>
</feature>
<evidence type="ECO:0000313" key="6">
    <source>
        <dbReference type="Proteomes" id="UP001164746"/>
    </source>
</evidence>
<dbReference type="SMART" id="SM00801">
    <property type="entry name" value="dDENN"/>
    <property type="match status" value="1"/>
</dbReference>
<protein>
    <submittedName>
        <fullName evidence="5">DEN1B-like protein</fullName>
    </submittedName>
</protein>
<dbReference type="InterPro" id="IPR043153">
    <property type="entry name" value="DENN_C"/>
</dbReference>
<feature type="compositionally biased region" description="Polar residues" evidence="3">
    <location>
        <begin position="930"/>
        <end position="957"/>
    </location>
</feature>
<keyword evidence="2" id="KW-0968">Cytoplasmic vesicle</keyword>
<dbReference type="Pfam" id="PF02141">
    <property type="entry name" value="DENN"/>
    <property type="match status" value="1"/>
</dbReference>
<feature type="domain" description="UDENN" evidence="4">
    <location>
        <begin position="1"/>
        <end position="339"/>
    </location>
</feature>
<dbReference type="Gene3D" id="3.40.50.11500">
    <property type="match status" value="1"/>
</dbReference>
<evidence type="ECO:0000256" key="2">
    <source>
        <dbReference type="ARBA" id="ARBA00023329"/>
    </source>
</evidence>
<feature type="region of interest" description="Disordered" evidence="3">
    <location>
        <begin position="877"/>
        <end position="911"/>
    </location>
</feature>
<dbReference type="InterPro" id="IPR037516">
    <property type="entry name" value="Tripartite_DENN"/>
</dbReference>
<dbReference type="Gene3D" id="3.30.450.200">
    <property type="match status" value="2"/>
</dbReference>
<feature type="compositionally biased region" description="Basic and acidic residues" evidence="3">
    <location>
        <begin position="775"/>
        <end position="787"/>
    </location>
</feature>
<dbReference type="Proteomes" id="UP001164746">
    <property type="component" value="Chromosome 17"/>
</dbReference>
<keyword evidence="6" id="KW-1185">Reference proteome</keyword>
<name>A0ABY7GFD6_MYAAR</name>
<feature type="compositionally biased region" description="Polar residues" evidence="3">
    <location>
        <begin position="877"/>
        <end position="892"/>
    </location>
</feature>
<evidence type="ECO:0000256" key="1">
    <source>
        <dbReference type="ARBA" id="ARBA00004132"/>
    </source>
</evidence>
<feature type="compositionally biased region" description="Polar residues" evidence="3">
    <location>
        <begin position="814"/>
        <end position="823"/>
    </location>
</feature>
<sequence length="1007" mass="111704">MSRIRENPDKLFEVFFEIGKPTEDAAPFILQKYPLDFNDEEVIKSVPKFAFPCNTESFLPWFEVFYNFLNTLAEITNRTDDNDLTPMLRNAYVQEVPTPGLPVTIVAGQEMLSFKAPDANKLPSIPASRNLLEYYNAIDTEKMMMIFASMLHERRIIVTSKKLSRLTAVIHAAGCLLYPMQHLYIPVLPEFLIDYLTAPMPFVIGVHSTLMERALKMELGDAVIVDADKNEITTEYNDIENLPDEMASYLKRHLKGEKVKASMLGSGDAISKTFMMSLVKLIGGYRDALKFTEGDPITFNPEAFVQSRPASMQPFLENMLCLQIFQQFINERLDMLNIGRGFADIFEQECLVHADKLNAQTRYNEWLGKMKKQGKKLQRGGKYAWSDFKVKAIPAMKEMQSKWGNWSHRVKTQGKKAYSKAKTKISDLTKEDDGSPKSGTPKSSKSVRHGPQTRSFSKEKPLGLPKSLSKDRPSTIIGSPIKSARPPRPLPSRPLSPSGSGSPPEIRSTFVSHINKTQRQASADDNDVMVYNRVSCNLMGDPDIQNMFKSASAENLPKKDIYLQSGESSDTLTSSSSVEGDLLHHNIPSADRNIDHSPTPKGDNSIYTHLIEDDDSGIVMRTGSQSSLEQMKLDAKFETKFESNYTAHGKGSSGSLHDSKEDQKPPIAPPRPHHVRKSVSPNVTNSPAMGDRLIRPGMARERPKPAPRRLSMENQGLPTPQPRKDVPASPIAGGDALIDFNVGSSGGGYDIATEFSNVDAAGDYVLLKEPTQVAKDHVDGVQRDPRRGSISRTPAVKYGQNNTPKRPSIRRGQSPISPGDPNQSSSLLDFDPLLDSFSETKKQEIPRNQSGGSINSNIPNESEDSLLKVWDIGHLTNLSTNTPNKPSTQSTFVYGHQPTPSPRNQPISRFYSPQAQPMTNRQTVHYPIGFQNTNSNLNREPTPQIPSKTANRNSYVGLSSQSASAGSLGNQSKDPFADLLSLNQSETGTSISQQEKPQKASAWETFK</sequence>
<comment type="subcellular location">
    <subcellularLocation>
        <location evidence="1">Cytoplasmic vesicle</location>
        <location evidence="1">Clathrin-coated vesicle</location>
    </subcellularLocation>
</comment>
<feature type="compositionally biased region" description="Basic and acidic residues" evidence="3">
    <location>
        <begin position="424"/>
        <end position="435"/>
    </location>
</feature>
<dbReference type="InterPro" id="IPR001194">
    <property type="entry name" value="cDENN_dom"/>
</dbReference>
<dbReference type="PANTHER" id="PTHR13196">
    <property type="entry name" value="DENN DOMAIN-CONTAINING"/>
    <property type="match status" value="1"/>
</dbReference>
<dbReference type="InterPro" id="IPR040032">
    <property type="entry name" value="DENND1A/B/C"/>
</dbReference>
<feature type="compositionally biased region" description="Polar residues" evidence="3">
    <location>
        <begin position="981"/>
        <end position="995"/>
    </location>
</feature>
<dbReference type="EMBL" id="CP111028">
    <property type="protein sequence ID" value="WAR31943.1"/>
    <property type="molecule type" value="Genomic_DNA"/>
</dbReference>